<dbReference type="OrthoDB" id="431929at2759"/>
<evidence type="ECO:0000256" key="4">
    <source>
        <dbReference type="SAM" id="MobiDB-lite"/>
    </source>
</evidence>
<evidence type="ECO:0000313" key="6">
    <source>
        <dbReference type="EMBL" id="TID29712.1"/>
    </source>
</evidence>
<dbReference type="STRING" id="52247.A0A4T0X477"/>
<keyword evidence="7" id="KW-1185">Reference proteome</keyword>
<feature type="region of interest" description="Disordered" evidence="4">
    <location>
        <begin position="44"/>
        <end position="64"/>
    </location>
</feature>
<keyword evidence="1" id="KW-0479">Metal-binding</keyword>
<dbReference type="AlphaFoldDB" id="A0A4T0X477"/>
<proteinExistence type="predicted"/>
<evidence type="ECO:0000259" key="5">
    <source>
        <dbReference type="SMART" id="SM00154"/>
    </source>
</evidence>
<organism evidence="6 7">
    <name type="scientific">Pichia inconspicua</name>
    <dbReference type="NCBI Taxonomy" id="52247"/>
    <lineage>
        <taxon>Eukaryota</taxon>
        <taxon>Fungi</taxon>
        <taxon>Dikarya</taxon>
        <taxon>Ascomycota</taxon>
        <taxon>Saccharomycotina</taxon>
        <taxon>Pichiomycetes</taxon>
        <taxon>Pichiales</taxon>
        <taxon>Pichiaceae</taxon>
        <taxon>Pichia</taxon>
    </lineage>
</organism>
<evidence type="ECO:0000256" key="3">
    <source>
        <dbReference type="ARBA" id="ARBA00022833"/>
    </source>
</evidence>
<keyword evidence="3" id="KW-0862">Zinc</keyword>
<dbReference type="PANTHER" id="PTHR14677:SF40">
    <property type="entry name" value="CDC48-ASSOCIATED UBIQUITIN-LIKE_ZINC FINGER PROTEIN 1"/>
    <property type="match status" value="1"/>
</dbReference>
<dbReference type="InterPro" id="IPR057358">
    <property type="entry name" value="UBL_ZFAND1-like"/>
</dbReference>
<gene>
    <name evidence="6" type="ORF">CANINC_001725</name>
</gene>
<evidence type="ECO:0000313" key="7">
    <source>
        <dbReference type="Proteomes" id="UP000307173"/>
    </source>
</evidence>
<dbReference type="PANTHER" id="PTHR14677">
    <property type="entry name" value="ARSENITE INDUCUBLE RNA ASSOCIATED PROTEIN AIP-1-RELATED"/>
    <property type="match status" value="1"/>
</dbReference>
<dbReference type="GO" id="GO:0005737">
    <property type="term" value="C:cytoplasm"/>
    <property type="evidence" value="ECO:0007669"/>
    <property type="project" value="TreeGrafter"/>
</dbReference>
<dbReference type="InterPro" id="IPR035896">
    <property type="entry name" value="AN1-like_Znf"/>
</dbReference>
<evidence type="ECO:0000256" key="2">
    <source>
        <dbReference type="ARBA" id="ARBA00022771"/>
    </source>
</evidence>
<name>A0A4T0X477_9ASCO</name>
<dbReference type="GO" id="GO:0008270">
    <property type="term" value="F:zinc ion binding"/>
    <property type="evidence" value="ECO:0007669"/>
    <property type="project" value="UniProtKB-KW"/>
</dbReference>
<comment type="caution">
    <text evidence="6">The sequence shown here is derived from an EMBL/GenBank/DDBJ whole genome shotgun (WGS) entry which is preliminary data.</text>
</comment>
<sequence length="288" mass="32950">MTTIHEDEGMLDIGKHCRICRELDFLPFVCHKCRFTYCSKHRDDYNEHDCDGSKKKKPGDDKREKYDISKLPKASSVFPDLPKIRKEAEIKYQMEQGRKIGNRLTKVLNESDKPMTSIEVAMVRLKKLLKNSSDSMKKSNSVGKGSGGFFGFGVKSSSNTNSKSAKMIDMNSLRRNAKGDAKIAVIDRVYVWVSYNTDDEKSLTLREAQFFSKKWPIGKMLDSSAKLSKIRNLNNQEVDSSLKLAMFRKARDGEKINDSEEFVYIPTSSRVEKEIMNGDQIYILRGKQ</sequence>
<reference evidence="6 7" key="1">
    <citation type="journal article" date="2019" name="Front. Genet.">
        <title>Whole-Genome Sequencing of the Opportunistic Yeast Pathogen Candida inconspicua Uncovers Its Hybrid Origin.</title>
        <authorList>
            <person name="Mixao V."/>
            <person name="Hansen A.P."/>
            <person name="Saus E."/>
            <person name="Boekhout T."/>
            <person name="Lass-Florl C."/>
            <person name="Gabaldon T."/>
        </authorList>
    </citation>
    <scope>NUCLEOTIDE SEQUENCE [LARGE SCALE GENOMIC DNA]</scope>
    <source>
        <strain evidence="6 7">CBS 180</strain>
    </source>
</reference>
<dbReference type="SUPFAM" id="SSF118310">
    <property type="entry name" value="AN1-like Zinc finger"/>
    <property type="match status" value="1"/>
</dbReference>
<dbReference type="Gene3D" id="4.10.1110.10">
    <property type="entry name" value="AN1-like Zinc finger"/>
    <property type="match status" value="1"/>
</dbReference>
<dbReference type="Proteomes" id="UP000307173">
    <property type="component" value="Unassembled WGS sequence"/>
</dbReference>
<protein>
    <recommendedName>
        <fullName evidence="5">AN1-type domain-containing protein</fullName>
    </recommendedName>
</protein>
<keyword evidence="2" id="KW-0863">Zinc-finger</keyword>
<dbReference type="SMART" id="SM00154">
    <property type="entry name" value="ZnF_AN1"/>
    <property type="match status" value="1"/>
</dbReference>
<dbReference type="EMBL" id="SELW01000275">
    <property type="protein sequence ID" value="TID29712.1"/>
    <property type="molecule type" value="Genomic_DNA"/>
</dbReference>
<dbReference type="InterPro" id="IPR000058">
    <property type="entry name" value="Znf_AN1"/>
</dbReference>
<dbReference type="Pfam" id="PF25327">
    <property type="entry name" value="UBL_ZFAND1"/>
    <property type="match status" value="1"/>
</dbReference>
<evidence type="ECO:0000256" key="1">
    <source>
        <dbReference type="ARBA" id="ARBA00022723"/>
    </source>
</evidence>
<feature type="domain" description="AN1-type" evidence="5">
    <location>
        <begin position="17"/>
        <end position="55"/>
    </location>
</feature>
<accession>A0A4T0X477</accession>